<dbReference type="InterPro" id="IPR052020">
    <property type="entry name" value="Cyclic_di-GMP/3'3'-cGAMP_PDE"/>
</dbReference>
<dbReference type="SUPFAM" id="SSF109604">
    <property type="entry name" value="HD-domain/PDEase-like"/>
    <property type="match status" value="1"/>
</dbReference>
<keyword evidence="1" id="KW-1133">Transmembrane helix</keyword>
<gene>
    <name evidence="3" type="ORF">EFBL_2441</name>
</gene>
<protein>
    <recommendedName>
        <fullName evidence="2">HD-GYP domain-containing protein</fullName>
    </recommendedName>
</protein>
<feature type="transmembrane region" description="Helical" evidence="1">
    <location>
        <begin position="100"/>
        <end position="119"/>
    </location>
</feature>
<keyword evidence="1" id="KW-0812">Transmembrane</keyword>
<sequence>MEAIQSLLNLTIFKLTKSYWWSPWLVGIYFLYLFGWASYTDSLTLAETMFVLYGIGIMYIVSLYGGKIGLLWSAAAFLMFTYPILDHRIDEFTYGGLEDFILEGIVMPVGFFLLSIYIGRIIANTRNVNDETQRLYKQILDLHHQSEQTLAGFILAMSRAIELKDVHTKGHSERVACYSMLLAEKIGLTRTQQKNLFYGAVLHDIGKIGIADSVLTKPGRLDPDEWVEMQLHPAIGKVVLEAVPGLEYVMDPISLHHENLDGTGYPYGVKEDGIPLSARIVAIADSFDAMTSDRPYRPGMPAAKAVEELFRFCDIRFDRRLVNLFVEAMQERNFQLMNSEDFTKYFLEFSR</sequence>
<evidence type="ECO:0000259" key="2">
    <source>
        <dbReference type="PROSITE" id="PS51832"/>
    </source>
</evidence>
<organism evidence="3 4">
    <name type="scientific">Effusibacillus lacus</name>
    <dbReference type="NCBI Taxonomy" id="1348429"/>
    <lineage>
        <taxon>Bacteria</taxon>
        <taxon>Bacillati</taxon>
        <taxon>Bacillota</taxon>
        <taxon>Bacilli</taxon>
        <taxon>Bacillales</taxon>
        <taxon>Alicyclobacillaceae</taxon>
        <taxon>Effusibacillus</taxon>
    </lineage>
</organism>
<dbReference type="Proteomes" id="UP000217785">
    <property type="component" value="Unassembled WGS sequence"/>
</dbReference>
<feature type="transmembrane region" description="Helical" evidence="1">
    <location>
        <begin position="20"/>
        <end position="39"/>
    </location>
</feature>
<dbReference type="PROSITE" id="PS51832">
    <property type="entry name" value="HD_GYP"/>
    <property type="match status" value="1"/>
</dbReference>
<proteinExistence type="predicted"/>
<dbReference type="InterPro" id="IPR037522">
    <property type="entry name" value="HD_GYP_dom"/>
</dbReference>
<evidence type="ECO:0000313" key="4">
    <source>
        <dbReference type="Proteomes" id="UP000217785"/>
    </source>
</evidence>
<dbReference type="PANTHER" id="PTHR45228">
    <property type="entry name" value="CYCLIC DI-GMP PHOSPHODIESTERASE TM_0186-RELATED"/>
    <property type="match status" value="1"/>
</dbReference>
<dbReference type="CDD" id="cd00077">
    <property type="entry name" value="HDc"/>
    <property type="match status" value="1"/>
</dbReference>
<evidence type="ECO:0000313" key="3">
    <source>
        <dbReference type="EMBL" id="GAX90799.1"/>
    </source>
</evidence>
<keyword evidence="4" id="KW-1185">Reference proteome</keyword>
<evidence type="ECO:0000256" key="1">
    <source>
        <dbReference type="SAM" id="Phobius"/>
    </source>
</evidence>
<reference evidence="4" key="1">
    <citation type="submission" date="2017-07" db="EMBL/GenBank/DDBJ databases">
        <title>Draft genome sequence of Effusibacillus lacus strain skLN1.</title>
        <authorList>
            <person name="Watanabe M."/>
            <person name="Kojima H."/>
            <person name="Fukui M."/>
        </authorList>
    </citation>
    <scope>NUCLEOTIDE SEQUENCE [LARGE SCALE GENOMIC DNA]</scope>
    <source>
        <strain evidence="4">skLN1</strain>
    </source>
</reference>
<feature type="domain" description="HD-GYP" evidence="2">
    <location>
        <begin position="146"/>
        <end position="341"/>
    </location>
</feature>
<dbReference type="SMART" id="SM00471">
    <property type="entry name" value="HDc"/>
    <property type="match status" value="1"/>
</dbReference>
<dbReference type="Pfam" id="PF13487">
    <property type="entry name" value="HD_5"/>
    <property type="match status" value="1"/>
</dbReference>
<dbReference type="OrthoDB" id="9759601at2"/>
<dbReference type="RefSeq" id="WP_096182524.1">
    <property type="nucleotide sequence ID" value="NZ_BDUF01000064.1"/>
</dbReference>
<dbReference type="AlphaFoldDB" id="A0A292YPG1"/>
<name>A0A292YPG1_9BACL</name>
<dbReference type="EMBL" id="BDUF01000064">
    <property type="protein sequence ID" value="GAX90799.1"/>
    <property type="molecule type" value="Genomic_DNA"/>
</dbReference>
<dbReference type="InterPro" id="IPR003607">
    <property type="entry name" value="HD/PDEase_dom"/>
</dbReference>
<comment type="caution">
    <text evidence="3">The sequence shown here is derived from an EMBL/GenBank/DDBJ whole genome shotgun (WGS) entry which is preliminary data.</text>
</comment>
<accession>A0A292YPG1</accession>
<keyword evidence="1" id="KW-0472">Membrane</keyword>
<feature type="transmembrane region" description="Helical" evidence="1">
    <location>
        <begin position="51"/>
        <end position="80"/>
    </location>
</feature>
<dbReference type="PANTHER" id="PTHR45228:SF1">
    <property type="entry name" value="CYCLIC DI-GMP PHOSPHODIESTERASE TM_0186"/>
    <property type="match status" value="1"/>
</dbReference>
<dbReference type="Gene3D" id="1.10.3210.10">
    <property type="entry name" value="Hypothetical protein af1432"/>
    <property type="match status" value="1"/>
</dbReference>